<dbReference type="UniPathway" id="UPA00041">
    <property type="reaction ID" value="UER00436"/>
</dbReference>
<feature type="binding site" evidence="9">
    <location>
        <begin position="117"/>
        <end position="119"/>
    </location>
    <ligand>
        <name>substrate</name>
    </ligand>
</feature>
<dbReference type="Pfam" id="PF13580">
    <property type="entry name" value="SIS_2"/>
    <property type="match status" value="1"/>
</dbReference>
<dbReference type="AlphaFoldDB" id="E1YKR4"/>
<evidence type="ECO:0000256" key="3">
    <source>
        <dbReference type="ARBA" id="ARBA00009894"/>
    </source>
</evidence>
<dbReference type="InterPro" id="IPR001347">
    <property type="entry name" value="SIS_dom"/>
</dbReference>
<evidence type="ECO:0000259" key="10">
    <source>
        <dbReference type="PROSITE" id="PS51464"/>
    </source>
</evidence>
<dbReference type="GO" id="GO:0005737">
    <property type="term" value="C:cytoplasm"/>
    <property type="evidence" value="ECO:0007669"/>
    <property type="project" value="UniProtKB-SubCell"/>
</dbReference>
<feature type="domain" description="SIS" evidence="10">
    <location>
        <begin position="34"/>
        <end position="192"/>
    </location>
</feature>
<feature type="binding site" evidence="9">
    <location>
        <position position="62"/>
    </location>
    <ligand>
        <name>Zn(2+)</name>
        <dbReference type="ChEBI" id="CHEBI:29105"/>
    </ligand>
</feature>
<organism evidence="11">
    <name type="scientific">uncultured Desulfobacterium sp</name>
    <dbReference type="NCBI Taxonomy" id="201089"/>
    <lineage>
        <taxon>Bacteria</taxon>
        <taxon>Pseudomonadati</taxon>
        <taxon>Thermodesulfobacteriota</taxon>
        <taxon>Desulfobacteria</taxon>
        <taxon>Desulfobacterales</taxon>
        <taxon>Desulfobacteriaceae</taxon>
        <taxon>Desulfobacterium</taxon>
        <taxon>environmental samples</taxon>
    </lineage>
</organism>
<dbReference type="CDD" id="cd05006">
    <property type="entry name" value="SIS_GmhA"/>
    <property type="match status" value="1"/>
</dbReference>
<feature type="binding site" evidence="9">
    <location>
        <position position="58"/>
    </location>
    <ligand>
        <name>Zn(2+)</name>
        <dbReference type="ChEBI" id="CHEBI:29105"/>
    </ligand>
</feature>
<dbReference type="InterPro" id="IPR004515">
    <property type="entry name" value="Phosphoheptose_Isoase"/>
</dbReference>
<feature type="binding site" evidence="9">
    <location>
        <position position="176"/>
    </location>
    <ligand>
        <name>Zn(2+)</name>
        <dbReference type="ChEBI" id="CHEBI:29105"/>
    </ligand>
</feature>
<feature type="binding site" evidence="9">
    <location>
        <position position="62"/>
    </location>
    <ligand>
        <name>substrate</name>
    </ligand>
</feature>
<feature type="binding site" evidence="9">
    <location>
        <begin position="49"/>
        <end position="51"/>
    </location>
    <ligand>
        <name>substrate</name>
    </ligand>
</feature>
<dbReference type="InterPro" id="IPR035461">
    <property type="entry name" value="GmhA/DiaA"/>
</dbReference>
<evidence type="ECO:0000256" key="1">
    <source>
        <dbReference type="ARBA" id="ARBA00000348"/>
    </source>
</evidence>
<sequence>MKDIIENIVEESIELKRKFIKKNTDLIIDGADKISDCLISGHKILIFGNGGSAADAQHIAAEFVNRFRIERLPLAALALTTDTSILTSIGNDYSFDDIFAKQILALGKKHDIAIGISTSGNSKNVIKAVEASKAIGIYTVVLTGRGGKLASLADMIFPVESDITARIQEVHILLGHIICELVDRNLFPEQFLMNPQKI</sequence>
<keyword evidence="5 9" id="KW-0479">Metal-binding</keyword>
<dbReference type="GO" id="GO:0097367">
    <property type="term" value="F:carbohydrate derivative binding"/>
    <property type="evidence" value="ECO:0007669"/>
    <property type="project" value="InterPro"/>
</dbReference>
<feature type="binding site" evidence="9">
    <location>
        <position position="122"/>
    </location>
    <ligand>
        <name>substrate</name>
    </ligand>
</feature>
<dbReference type="Gene3D" id="3.40.50.10490">
    <property type="entry name" value="Glucose-6-phosphate isomerase like protein, domain 1"/>
    <property type="match status" value="1"/>
</dbReference>
<keyword evidence="7 9" id="KW-0413">Isomerase</keyword>
<dbReference type="EMBL" id="FR695877">
    <property type="protein sequence ID" value="CBX30697.1"/>
    <property type="molecule type" value="Genomic_DNA"/>
</dbReference>
<dbReference type="SUPFAM" id="SSF53697">
    <property type="entry name" value="SIS domain"/>
    <property type="match status" value="1"/>
</dbReference>
<keyword evidence="6 9" id="KW-0862">Zinc</keyword>
<dbReference type="PROSITE" id="PS51464">
    <property type="entry name" value="SIS"/>
    <property type="match status" value="1"/>
</dbReference>
<evidence type="ECO:0000256" key="4">
    <source>
        <dbReference type="ARBA" id="ARBA00022490"/>
    </source>
</evidence>
<dbReference type="PANTHER" id="PTHR30390:SF6">
    <property type="entry name" value="DNAA INITIATOR-ASSOCIATING PROTEIN DIAA"/>
    <property type="match status" value="1"/>
</dbReference>
<dbReference type="InterPro" id="IPR046348">
    <property type="entry name" value="SIS_dom_sf"/>
</dbReference>
<dbReference type="GO" id="GO:0008968">
    <property type="term" value="F:D-sedoheptulose 7-phosphate isomerase activity"/>
    <property type="evidence" value="ECO:0007669"/>
    <property type="project" value="UniProtKB-UniRule"/>
</dbReference>
<feature type="binding site" evidence="9">
    <location>
        <begin position="91"/>
        <end position="92"/>
    </location>
    <ligand>
        <name>substrate</name>
    </ligand>
</feature>
<keyword evidence="8 9" id="KW-0119">Carbohydrate metabolism</keyword>
<keyword evidence="4 9" id="KW-0963">Cytoplasm</keyword>
<evidence type="ECO:0000256" key="7">
    <source>
        <dbReference type="ARBA" id="ARBA00023235"/>
    </source>
</evidence>
<feature type="binding site" evidence="9">
    <location>
        <position position="168"/>
    </location>
    <ligand>
        <name>Zn(2+)</name>
        <dbReference type="ChEBI" id="CHEBI:29105"/>
    </ligand>
</feature>
<evidence type="ECO:0000256" key="6">
    <source>
        <dbReference type="ARBA" id="ARBA00022833"/>
    </source>
</evidence>
<dbReference type="PANTHER" id="PTHR30390">
    <property type="entry name" value="SEDOHEPTULOSE 7-PHOSPHATE ISOMERASE / DNAA INITIATOR-ASSOCIATING FACTOR FOR REPLICATION INITIATION"/>
    <property type="match status" value="1"/>
</dbReference>
<evidence type="ECO:0000313" key="11">
    <source>
        <dbReference type="EMBL" id="CBX30697.1"/>
    </source>
</evidence>
<comment type="similarity">
    <text evidence="3 9">Belongs to the SIS family. GmhA subfamily.</text>
</comment>
<feature type="binding site" evidence="9">
    <location>
        <position position="168"/>
    </location>
    <ligand>
        <name>substrate</name>
    </ligand>
</feature>
<protein>
    <recommendedName>
        <fullName evidence="9">Phosphoheptose isomerase</fullName>
        <ecNumber evidence="9">5.3.1.28</ecNumber>
    </recommendedName>
    <alternativeName>
        <fullName evidence="9">Sedoheptulose 7-phosphate isomerase</fullName>
    </alternativeName>
</protein>
<dbReference type="GO" id="GO:0005975">
    <property type="term" value="P:carbohydrate metabolic process"/>
    <property type="evidence" value="ECO:0007669"/>
    <property type="project" value="UniProtKB-UniRule"/>
</dbReference>
<evidence type="ECO:0000256" key="8">
    <source>
        <dbReference type="ARBA" id="ARBA00023277"/>
    </source>
</evidence>
<accession>E1YKR4</accession>
<evidence type="ECO:0000256" key="9">
    <source>
        <dbReference type="HAMAP-Rule" id="MF_00067"/>
    </source>
</evidence>
<dbReference type="InterPro" id="IPR050099">
    <property type="entry name" value="SIS_GmhA/DiaA_subfam"/>
</dbReference>
<evidence type="ECO:0000256" key="5">
    <source>
        <dbReference type="ARBA" id="ARBA00022723"/>
    </source>
</evidence>
<dbReference type="GO" id="GO:0008270">
    <property type="term" value="F:zinc ion binding"/>
    <property type="evidence" value="ECO:0007669"/>
    <property type="project" value="UniProtKB-UniRule"/>
</dbReference>
<comment type="subcellular location">
    <subcellularLocation>
        <location evidence="2 9">Cytoplasm</location>
    </subcellularLocation>
</comment>
<comment type="pathway">
    <text evidence="9">Carbohydrate biosynthesis; D-glycero-D-manno-heptose 7-phosphate biosynthesis; D-glycero-alpha-D-manno-heptose 7-phosphate and D-glycero-beta-D-manno-heptose 7-phosphate from sedoheptulose 7-phosphate: step 1/1.</text>
</comment>
<dbReference type="HAMAP" id="MF_00067">
    <property type="entry name" value="GmhA"/>
    <property type="match status" value="1"/>
</dbReference>
<name>E1YKR4_9BACT</name>
<comment type="catalytic activity">
    <reaction evidence="1 9">
        <text>2 D-sedoheptulose 7-phosphate = D-glycero-alpha-D-manno-heptose 7-phosphate + D-glycero-beta-D-manno-heptose 7-phosphate</text>
        <dbReference type="Rhea" id="RHEA:27489"/>
        <dbReference type="ChEBI" id="CHEBI:57483"/>
        <dbReference type="ChEBI" id="CHEBI:60203"/>
        <dbReference type="ChEBI" id="CHEBI:60204"/>
        <dbReference type="EC" id="5.3.1.28"/>
    </reaction>
</comment>
<dbReference type="GO" id="GO:2001061">
    <property type="term" value="P:D-glycero-D-manno-heptose 7-phosphate biosynthetic process"/>
    <property type="evidence" value="ECO:0007669"/>
    <property type="project" value="UniProtKB-UniPathway"/>
</dbReference>
<evidence type="ECO:0000256" key="2">
    <source>
        <dbReference type="ARBA" id="ARBA00004496"/>
    </source>
</evidence>
<comment type="function">
    <text evidence="9">Catalyzes the isomerization of sedoheptulose 7-phosphate in D-glycero-D-manno-heptose 7-phosphate.</text>
</comment>
<gene>
    <name evidence="9" type="primary">gmhA</name>
    <name evidence="11" type="ORF">N47_E42090</name>
</gene>
<comment type="cofactor">
    <cofactor evidence="9">
        <name>Zn(2+)</name>
        <dbReference type="ChEBI" id="CHEBI:29105"/>
    </cofactor>
    <text evidence="9">Binds 1 zinc ion per subunit.</text>
</comment>
<proteinExistence type="inferred from homology"/>
<dbReference type="EC" id="5.3.1.28" evidence="9"/>
<comment type="miscellaneous">
    <text evidence="9">The reaction produces a racemic mixture of D-glycero-alpha-D-manno-heptose 7-phosphate and D-glycero-beta-D-manno-heptose 7-phosphate.</text>
</comment>
<reference evidence="11" key="1">
    <citation type="journal article" date="2011" name="Environ. Microbiol.">
        <title>Genomic insights into the metabolic potential of the polycyclic aromatic hydrocarbon degrading sulfate-reducing Deltaproteobacterium N47.</title>
        <authorList>
            <person name="Bergmann F."/>
            <person name="Selesi D."/>
            <person name="Weinmaier T."/>
            <person name="Tischler P."/>
            <person name="Rattei T."/>
            <person name="Meckenstock R.U."/>
        </authorList>
    </citation>
    <scope>NUCLEOTIDE SEQUENCE</scope>
</reference>